<organism evidence="2 3">
    <name type="scientific">Theobroma cacao</name>
    <name type="common">Cacao</name>
    <name type="synonym">Cocoa</name>
    <dbReference type="NCBI Taxonomy" id="3641"/>
    <lineage>
        <taxon>Eukaryota</taxon>
        <taxon>Viridiplantae</taxon>
        <taxon>Streptophyta</taxon>
        <taxon>Embryophyta</taxon>
        <taxon>Tracheophyta</taxon>
        <taxon>Spermatophyta</taxon>
        <taxon>Magnoliopsida</taxon>
        <taxon>eudicotyledons</taxon>
        <taxon>Gunneridae</taxon>
        <taxon>Pentapetalae</taxon>
        <taxon>rosids</taxon>
        <taxon>malvids</taxon>
        <taxon>Malvales</taxon>
        <taxon>Malvaceae</taxon>
        <taxon>Byttnerioideae</taxon>
        <taxon>Theobroma</taxon>
    </lineage>
</organism>
<dbReference type="SUPFAM" id="SSF81901">
    <property type="entry name" value="HCP-like"/>
    <property type="match status" value="1"/>
</dbReference>
<dbReference type="InterPro" id="IPR040338">
    <property type="entry name" value="At1g67623-like"/>
</dbReference>
<dbReference type="InterPro" id="IPR057136">
    <property type="entry name" value="At2g35280_TPR_dom"/>
</dbReference>
<name>A0AB32V0V8_THECC</name>
<dbReference type="PANTHER" id="PTHR33784:SF10">
    <property type="entry name" value="F-BOX PROTEIN"/>
    <property type="match status" value="1"/>
</dbReference>
<reference evidence="2" key="1">
    <citation type="journal article" date="1997" name="Nucleic Acids Res.">
        <title>tRNAscan-SE: a program for improved detection of transfer RNA genes in genomic sequence.</title>
        <authorList>
            <person name="Lowe T.M."/>
            <person name="Eddy S.R."/>
        </authorList>
    </citation>
    <scope>NUCLEOTIDE SEQUENCE [LARGE SCALE GENOMIC DNA]</scope>
    <source>
        <strain evidence="2">r\B97-61/B2</strain>
    </source>
</reference>
<reference evidence="3" key="2">
    <citation type="submission" date="2025-08" db="UniProtKB">
        <authorList>
            <consortium name="RefSeq"/>
        </authorList>
    </citation>
    <scope>IDENTIFICATION</scope>
</reference>
<proteinExistence type="predicted"/>
<dbReference type="GeneID" id="18597134"/>
<protein>
    <submittedName>
        <fullName evidence="3">F-box protein At1g67623</fullName>
    </submittedName>
</protein>
<dbReference type="PANTHER" id="PTHR33784">
    <property type="entry name" value="OS05G0482100 PROTEIN"/>
    <property type="match status" value="1"/>
</dbReference>
<feature type="domain" description="At2g35280-like TPR" evidence="1">
    <location>
        <begin position="62"/>
        <end position="165"/>
    </location>
</feature>
<dbReference type="RefSeq" id="XP_007026049.2">
    <property type="nucleotide sequence ID" value="XM_007025987.2"/>
</dbReference>
<sequence>MKMRKSSNIQSLPREMLAEILKHAASNSITDFVNAQMSCKAFLGASNDYQILENVSMANISFVPWYKNEKIFLKKCKDAKNSEALYRKGMISCFNRRKLESGLCYLKKAVEKGHFEAKYTYGIMLICLGGELKSQGLQIVSSLDLTSSNTRFKIASCRSKTENMLSSMWVYVSLDRPKESANNAKVNCKCDDIITPRPNRQQCIVFLSQAAIFLAQVIESFLSRIWDILLLLLLLLLQAKLHSDNLSLELLDL</sequence>
<evidence type="ECO:0000313" key="3">
    <source>
        <dbReference type="RefSeq" id="XP_007026049.2"/>
    </source>
</evidence>
<dbReference type="KEGG" id="tcc:18597134"/>
<evidence type="ECO:0000313" key="2">
    <source>
        <dbReference type="Proteomes" id="UP000694886"/>
    </source>
</evidence>
<evidence type="ECO:0000259" key="1">
    <source>
        <dbReference type="Pfam" id="PF23310"/>
    </source>
</evidence>
<dbReference type="Gramene" id="Tc06v2_t017990.1">
    <property type="protein sequence ID" value="Tc06v2_p017990.1"/>
    <property type="gene ID" value="Tc06v2_g017990"/>
</dbReference>
<dbReference type="Proteomes" id="UP000694886">
    <property type="component" value="Chromosome 6"/>
</dbReference>
<dbReference type="Pfam" id="PF23310">
    <property type="entry name" value="TPR_27"/>
    <property type="match status" value="1"/>
</dbReference>
<gene>
    <name evidence="3" type="primary">LOC18597134</name>
</gene>
<dbReference type="AlphaFoldDB" id="A0AB32V0V8"/>
<accession>A0AB32V0V8</accession>